<keyword evidence="6" id="KW-0297">G-protein coupled receptor</keyword>
<dbReference type="PANTHER" id="PTHR24060">
    <property type="entry name" value="METABOTROPIC GLUTAMATE RECEPTOR"/>
    <property type="match status" value="1"/>
</dbReference>
<feature type="compositionally biased region" description="Polar residues" evidence="12">
    <location>
        <begin position="629"/>
        <end position="666"/>
    </location>
</feature>
<dbReference type="InterPro" id="IPR017978">
    <property type="entry name" value="GPCR_3_C"/>
</dbReference>
<accession>A0A8B6YXG9</accession>
<keyword evidence="10" id="KW-0807">Transducer</keyword>
<feature type="transmembrane region" description="Helical" evidence="13">
    <location>
        <begin position="1930"/>
        <end position="1951"/>
    </location>
</feature>
<feature type="region of interest" description="Disordered" evidence="12">
    <location>
        <begin position="1206"/>
        <end position="1233"/>
    </location>
</feature>
<feature type="transmembrane region" description="Helical" evidence="13">
    <location>
        <begin position="1818"/>
        <end position="1841"/>
    </location>
</feature>
<keyword evidence="9" id="KW-0325">Glycoprotein</keyword>
<feature type="region of interest" description="Disordered" evidence="12">
    <location>
        <begin position="486"/>
        <end position="512"/>
    </location>
</feature>
<dbReference type="FunFam" id="3.40.50.2300:FF:000145">
    <property type="entry name" value="Glutamate receptor, metabotropic"/>
    <property type="match status" value="1"/>
</dbReference>
<dbReference type="EnsemblMetazoa" id="XM_026444527">
    <property type="protein sequence ID" value="XP_026300312"/>
    <property type="gene ID" value="GeneID_406150"/>
</dbReference>
<feature type="compositionally biased region" description="Low complexity" evidence="12">
    <location>
        <begin position="823"/>
        <end position="835"/>
    </location>
</feature>
<dbReference type="PRINTS" id="PR00248">
    <property type="entry name" value="GPCRMGR"/>
</dbReference>
<comment type="function">
    <text evidence="11">G-protein coupled receptor for glutamate. Ligand binding causes a conformation change that triggers signaling via guanine nucleotide-binding proteins (G proteins) and modulates the activity of down-stream effectors.</text>
</comment>
<feature type="compositionally biased region" description="Basic and acidic residues" evidence="12">
    <location>
        <begin position="985"/>
        <end position="1005"/>
    </location>
</feature>
<feature type="region of interest" description="Disordered" evidence="12">
    <location>
        <begin position="2138"/>
        <end position="2202"/>
    </location>
</feature>
<keyword evidence="4 13" id="KW-0812">Transmembrane</keyword>
<dbReference type="CDD" id="cd15045">
    <property type="entry name" value="7tmC_mGluRs"/>
    <property type="match status" value="1"/>
</dbReference>
<sequence length="2202" mass="244703">MRRNNGWLAVLAVSLVLSILRNSLAGERHPLDYGNAELPVNRSNTAHKPSSRNQNPLSPRIPPSSHATQIPRSTRQKGVVLSSKEETRPIPYPPPSDNLVQTDRPDVDPVYDPSIPEYEPYRRDSNQRNNPRRTIETRLGETSNLRPNIPEHQPRLSSWIPRAVIKGRSRRINPAKLGQDPARGRKTSTTSPPPVTIRGGGAVVLDEEASYYGHVVPLPSDDESLTSSGAQRNSPPDLEIERNGVKTVSGQRDIITSSSKIVRKRYLTGYSLFSISVGRRANTRKKLTLEPRRRLKNRRGARSIHDRNKRVRRSINNLRRRGDEEESRINLGDTWYFSRHGDGETRNDGFDEEYRGSSRMEDQGGISGGSMGIVRRYGSTHRLNGTSKRILGVDNNREDDGARSIDPLARSERNIVSVDDGFESSGGEENSWNVTLYGASNGVDNMEEELKFDFSRDNVTDGLLDDRRVFSSSVVTDVASKPDNESYFVRRDAGDSNVDGSKESSLNSSRSKDEALSTSIIKSIGASSRLEDSSAWNSSKLDNESYSTSRNIGRNFKVDGLKERKSVRNVSKLDDGSSVVGEDSVDGSTIVPNENYPFLTSNDSMSRDTNSTTKEIKVDRSSAPDKNRSITNESDSIRYNASLNERTKLQESNTQRGNDTSEWNNEFRWTSDDDTITDSINGTKLRDLNGNYSQLMENKFRSESRQKIITDLINDTPNKSYLHITPYDKSRFIVQDANRISNSSKVFTAFNFSDTIHVSNDKRSTSNLPDKTTRVNDTTKFTSYSSPTIIDSNEVPKLNDSSKGGEELEASKTINSQQDSKLGNSNNGPASNGSRNKSKDRMDGTELGTWWAGIDGRSGEASIKAVSQETSMLSSVTKGSKNALENSVRGSVAAPRNPAYLKHDTNSLAEGGFAFESTGLSEFEANNPNDPMFVQSTIVDEGRKLVENSDALPERVSINHPKMGSKRSFPLEDDVSSNIVISRKDKDSRKEIKGGEEVSVAKETRQSSSLNGYSEAKNFQGSLNDFLIVSEREESEKGLIGLNRGNIEENFQEIRKESIPPSNEEVITIDSSEDGITDHTDPVFLNELADPNRPSKGRKSRSSKVRASTNSKYNPTGKAEDQTSASTWNKDRIVPNNVPTPSIDSIVNGRVSSVPDNGIRETPQLPESVSNSSFRSTISISSATKDDHPASLTDLVTLSPIEIDQLPSPTLINEKEKEENKKKEEEEEEDRSYVTPYEGNYQDFRATVDSISRMITDNSSHETEPQWPVKHSAVVEGDLVLGGLMMVHEREDNVTCGPVMPQGGVQALEAMLYTLDKLNDRGIVPGVKIGAHILDDCDKDTYGLEMAVDFIKGSISNIDGAEDHCNKTAVRKVISGVVGAASSVTSIQVANLLRLFRIPQVSFFSTSPELSNKQRFEYFTRTIPSDHYQVKAMVEIVMKMKWSYVSIIYEESNYGIKAFEELEELLGKRNICIAIKEKLVKDSGVAKDAAYDNIVLKLLTKPRARGCIIFGSDQEVAGVMRAVKRCNATGAFSWIGSDGWSARGLVSDGNEAEVEGTLSVQPQANPVKGFEEYFLNLTVENNRRNPWFVEFWEHHFQCRYPNASVTPYNKNYTKFCSTEKRLTKQNTAFENQLQFVSDAVMAFAYAFRDMHKELCDGKPGLCDAMKPTKGTELLKYLRKVDFEGLSGDKFKFDKNGDGPARYNIIHFKQIEPGKYEWVRVGKYLSGELRLNMSAIQFKLGHPEPPESVCSLPCEVGQAKKYVAGEQCCWHCFNCTQYQIRDHKDVTQCISCRQGTVPDETHSACRDIPEEFLRPESGWAIGAMSFSATGILITLFVCGVFLKHNDTPVVRASGRELSYVLLSGILLCYLVTFALVLRPTDIVCGIQRFAAGFCFTVVYAALLTKTNRISRIFNASKHSAKRPSFISPRSQLIICSGLVFVQILINGVWMIIDPAKAMHHYPTREDNLLVCNSYVDASYMIAFAYPIMLIVVCTVYAVLTRKIPEAFNESKHIGFTMYTTCVIWLAFVPLYFGTGNNVALRITSMSVTISLSASVTIACLFSPKLYIILIRPERNVRQSMMPTRYSTTKSSAVTATNASSMIAPVALTAATCDQNKAVKKHITTTIDCSTQSEYYELEVKDQKNGKPPSVVSRSTQTSANNDKDTNAVVTQSKEARDNITATKQLNNKARIGNGPINQSDVPL</sequence>
<dbReference type="Pfam" id="PF01094">
    <property type="entry name" value="ANF_receptor"/>
    <property type="match status" value="1"/>
</dbReference>
<evidence type="ECO:0000256" key="3">
    <source>
        <dbReference type="ARBA" id="ARBA00022475"/>
    </source>
</evidence>
<dbReference type="InterPro" id="IPR011500">
    <property type="entry name" value="GPCR_3_9-Cys_dom"/>
</dbReference>
<dbReference type="InterPro" id="IPR050726">
    <property type="entry name" value="mGluR"/>
</dbReference>
<dbReference type="Gene3D" id="2.10.50.30">
    <property type="entry name" value="GPCR, family 3, nine cysteines domain"/>
    <property type="match status" value="1"/>
</dbReference>
<feature type="compositionally biased region" description="Polar residues" evidence="12">
    <location>
        <begin position="598"/>
        <end position="613"/>
    </location>
</feature>
<feature type="transmembrane region" description="Helical" evidence="13">
    <location>
        <begin position="1888"/>
        <end position="1909"/>
    </location>
</feature>
<dbReference type="InterPro" id="IPR017979">
    <property type="entry name" value="GPCR_3_CS"/>
</dbReference>
<evidence type="ECO:0000313" key="19">
    <source>
        <dbReference type="RefSeq" id="XP_026300312.1"/>
    </source>
</evidence>
<evidence type="ECO:0000313" key="16">
    <source>
        <dbReference type="EnsemblMetazoa" id="XP_006562791"/>
    </source>
</evidence>
<name>A0A7M7GU04_APIME</name>
<evidence type="ECO:0000256" key="6">
    <source>
        <dbReference type="ARBA" id="ARBA00023040"/>
    </source>
</evidence>
<dbReference type="OrthoDB" id="425344at2759"/>
<evidence type="ECO:0000256" key="10">
    <source>
        <dbReference type="ARBA" id="ARBA00023224"/>
    </source>
</evidence>
<feature type="transmembrane region" description="Helical" evidence="13">
    <location>
        <begin position="2037"/>
        <end position="2060"/>
    </location>
</feature>
<feature type="region of interest" description="Disordered" evidence="12">
    <location>
        <begin position="759"/>
        <end position="843"/>
    </location>
</feature>
<dbReference type="PRINTS" id="PR00593">
    <property type="entry name" value="MTABOTROPICR"/>
</dbReference>
<dbReference type="Pfam" id="PF07562">
    <property type="entry name" value="NCD3G"/>
    <property type="match status" value="1"/>
</dbReference>
<accession>A0A7M7MTA9</accession>
<feature type="transmembrane region" description="Helical" evidence="13">
    <location>
        <begin position="1976"/>
        <end position="1999"/>
    </location>
</feature>
<feature type="compositionally biased region" description="Basic residues" evidence="12">
    <location>
        <begin position="1095"/>
        <end position="1104"/>
    </location>
</feature>
<feature type="region of interest" description="Disordered" evidence="12">
    <location>
        <begin position="1070"/>
        <end position="1173"/>
    </location>
</feature>
<feature type="compositionally biased region" description="Polar residues" evidence="12">
    <location>
        <begin position="812"/>
        <end position="822"/>
    </location>
</feature>
<dbReference type="PROSITE" id="PS50259">
    <property type="entry name" value="G_PROTEIN_RECEP_F3_4"/>
    <property type="match status" value="1"/>
</dbReference>
<dbReference type="Pfam" id="PF00003">
    <property type="entry name" value="7tm_3"/>
    <property type="match status" value="1"/>
</dbReference>
<dbReference type="InterPro" id="IPR000162">
    <property type="entry name" value="GPCR_3_mtglu_rcpt"/>
</dbReference>
<feature type="region of interest" description="Disordered" evidence="12">
    <location>
        <begin position="31"/>
        <end position="153"/>
    </location>
</feature>
<keyword evidence="7 13" id="KW-0472">Membrane</keyword>
<feature type="compositionally biased region" description="Polar residues" evidence="12">
    <location>
        <begin position="1006"/>
        <end position="1015"/>
    </location>
</feature>
<dbReference type="InterPro" id="IPR038550">
    <property type="entry name" value="GPCR_3_9-Cys_sf"/>
</dbReference>
<evidence type="ECO:0000313" key="18">
    <source>
        <dbReference type="RefSeq" id="XP_006562791.2"/>
    </source>
</evidence>
<feature type="compositionally biased region" description="Polar residues" evidence="12">
    <location>
        <begin position="2150"/>
        <end position="2159"/>
    </location>
</feature>
<feature type="region of interest" description="Disordered" evidence="12">
    <location>
        <begin position="985"/>
        <end position="1015"/>
    </location>
</feature>
<feature type="compositionally biased region" description="Basic and acidic residues" evidence="12">
    <location>
        <begin position="347"/>
        <end position="362"/>
    </location>
</feature>
<dbReference type="SUPFAM" id="SSF53822">
    <property type="entry name" value="Periplasmic binding protein-like I"/>
    <property type="match status" value="1"/>
</dbReference>
<feature type="region of interest" description="Disordered" evidence="12">
    <location>
        <begin position="347"/>
        <end position="369"/>
    </location>
</feature>
<feature type="compositionally biased region" description="Polar residues" evidence="12">
    <location>
        <begin position="765"/>
        <end position="791"/>
    </location>
</feature>
<evidence type="ECO:0000313" key="17">
    <source>
        <dbReference type="Proteomes" id="UP000005203"/>
    </source>
</evidence>
<keyword evidence="5 13" id="KW-1133">Transmembrane helix</keyword>
<dbReference type="Gene3D" id="3.40.50.2300">
    <property type="match status" value="2"/>
</dbReference>
<evidence type="ECO:0000256" key="7">
    <source>
        <dbReference type="ARBA" id="ARBA00023136"/>
    </source>
</evidence>
<feature type="compositionally biased region" description="Polar residues" evidence="12">
    <location>
        <begin position="41"/>
        <end position="57"/>
    </location>
</feature>
<dbReference type="CDD" id="cd06362">
    <property type="entry name" value="PBP1_mGluR"/>
    <property type="match status" value="1"/>
</dbReference>
<evidence type="ECO:0000256" key="9">
    <source>
        <dbReference type="ARBA" id="ARBA00023180"/>
    </source>
</evidence>
<evidence type="ECO:0000256" key="13">
    <source>
        <dbReference type="SAM" id="Phobius"/>
    </source>
</evidence>
<dbReference type="GO" id="GO:0005886">
    <property type="term" value="C:plasma membrane"/>
    <property type="evidence" value="ECO:0007669"/>
    <property type="project" value="UniProtKB-SubCell"/>
</dbReference>
<reference evidence="16" key="1">
    <citation type="submission" date="2021-01" db="UniProtKB">
        <authorList>
            <consortium name="EnsemblMetazoa"/>
        </authorList>
    </citation>
    <scope>IDENTIFICATION</scope>
    <source>
        <strain evidence="16">DH4</strain>
    </source>
</reference>
<feature type="compositionally biased region" description="Basic and acidic residues" evidence="12">
    <location>
        <begin position="614"/>
        <end position="628"/>
    </location>
</feature>
<keyword evidence="14" id="KW-0732">Signal</keyword>
<organism evidence="16">
    <name type="scientific">Apis mellifera</name>
    <name type="common">Honeybee</name>
    <dbReference type="NCBI Taxonomy" id="7460"/>
    <lineage>
        <taxon>Eukaryota</taxon>
        <taxon>Metazoa</taxon>
        <taxon>Ecdysozoa</taxon>
        <taxon>Arthropoda</taxon>
        <taxon>Hexapoda</taxon>
        <taxon>Insecta</taxon>
        <taxon>Pterygota</taxon>
        <taxon>Neoptera</taxon>
        <taxon>Endopterygota</taxon>
        <taxon>Hymenoptera</taxon>
        <taxon>Apocrita</taxon>
        <taxon>Aculeata</taxon>
        <taxon>Apoidea</taxon>
        <taxon>Anthophila</taxon>
        <taxon>Apidae</taxon>
        <taxon>Apis</taxon>
    </lineage>
</organism>
<dbReference type="Proteomes" id="UP000005203">
    <property type="component" value="Linkage group LG13"/>
</dbReference>
<dbReference type="RefSeq" id="XP_006562791.2">
    <property type="nucleotide sequence ID" value="XM_006562728.3"/>
</dbReference>
<dbReference type="GO" id="GO:0004930">
    <property type="term" value="F:G protein-coupled receptor activity"/>
    <property type="evidence" value="ECO:0007669"/>
    <property type="project" value="UniProtKB-KW"/>
</dbReference>
<evidence type="ECO:0000256" key="11">
    <source>
        <dbReference type="ARBA" id="ARBA00054813"/>
    </source>
</evidence>
<feature type="transmembrane region" description="Helical" evidence="13">
    <location>
        <begin position="2011"/>
        <end position="2031"/>
    </location>
</feature>
<dbReference type="PROSITE" id="PS00981">
    <property type="entry name" value="G_PROTEIN_RECEP_F3_3"/>
    <property type="match status" value="1"/>
</dbReference>
<comment type="similarity">
    <text evidence="2">Belongs to the G-protein coupled receptor 3 family.</text>
</comment>
<evidence type="ECO:0000259" key="15">
    <source>
        <dbReference type="PROSITE" id="PS50259"/>
    </source>
</evidence>
<evidence type="ECO:0000256" key="12">
    <source>
        <dbReference type="SAM" id="MobiDB-lite"/>
    </source>
</evidence>
<dbReference type="FunFam" id="3.40.50.2300:FF:000681">
    <property type="entry name" value="Metabotropic glutamate receptor-like Protein"/>
    <property type="match status" value="1"/>
</dbReference>
<evidence type="ECO:0000256" key="14">
    <source>
        <dbReference type="SAM" id="SignalP"/>
    </source>
</evidence>
<feature type="compositionally biased region" description="Basic and acidic residues" evidence="12">
    <location>
        <begin position="1213"/>
        <end position="1224"/>
    </location>
</feature>
<evidence type="ECO:0000256" key="1">
    <source>
        <dbReference type="ARBA" id="ARBA00004651"/>
    </source>
</evidence>
<accession>A0A7M7GU04</accession>
<feature type="compositionally biased region" description="Polar residues" evidence="12">
    <location>
        <begin position="225"/>
        <end position="234"/>
    </location>
</feature>
<dbReference type="InterPro" id="IPR001828">
    <property type="entry name" value="ANF_lig-bd_rcpt"/>
</dbReference>
<feature type="chain" id="PRO_5044659586" evidence="14">
    <location>
        <begin position="26"/>
        <end position="2202"/>
    </location>
</feature>
<keyword evidence="3" id="KW-1003">Cell membrane</keyword>
<reference evidence="18 19" key="2">
    <citation type="submission" date="2025-04" db="UniProtKB">
        <authorList>
            <consortium name="RefSeq"/>
        </authorList>
    </citation>
    <scope>IDENTIFICATION</scope>
    <source>
        <strain evidence="18 19">DH4</strain>
        <tissue evidence="18 19">Whole body</tissue>
    </source>
</reference>
<feature type="compositionally biased region" description="Polar residues" evidence="12">
    <location>
        <begin position="1137"/>
        <end position="1155"/>
    </location>
</feature>
<feature type="region of interest" description="Disordered" evidence="12">
    <location>
        <begin position="172"/>
        <end position="198"/>
    </location>
</feature>
<dbReference type="FunFam" id="2.10.50.30:FF:000001">
    <property type="entry name" value="metabotropic glutamate receptor 1"/>
    <property type="match status" value="1"/>
</dbReference>
<dbReference type="InterPro" id="IPR028082">
    <property type="entry name" value="Peripla_BP_I"/>
</dbReference>
<protein>
    <submittedName>
        <fullName evidence="18 19">Metabotropic glutamate receptor B isoform X1</fullName>
    </submittedName>
</protein>
<dbReference type="RefSeq" id="XP_026300312.1">
    <property type="nucleotide sequence ID" value="XM_026444527.1"/>
</dbReference>
<dbReference type="EnsemblMetazoa" id="XM_006562728">
    <property type="protein sequence ID" value="XP_006562791"/>
    <property type="gene ID" value="GeneID_406150"/>
</dbReference>
<keyword evidence="8 18" id="KW-0675">Receptor</keyword>
<proteinExistence type="inferred from homology"/>
<evidence type="ECO:0000256" key="5">
    <source>
        <dbReference type="ARBA" id="ARBA00022989"/>
    </source>
</evidence>
<comment type="subcellular location">
    <subcellularLocation>
        <location evidence="1">Cell membrane</location>
        <topology evidence="1">Multi-pass membrane protein</topology>
    </subcellularLocation>
</comment>
<evidence type="ECO:0000256" key="2">
    <source>
        <dbReference type="ARBA" id="ARBA00007242"/>
    </source>
</evidence>
<gene>
    <name evidence="16" type="primary">406150</name>
    <name evidence="18 19" type="synonym">Glurb</name>
</gene>
<feature type="signal peptide" evidence="14">
    <location>
        <begin position="1"/>
        <end position="25"/>
    </location>
</feature>
<feature type="region of interest" description="Disordered" evidence="12">
    <location>
        <begin position="569"/>
        <end position="666"/>
    </location>
</feature>
<dbReference type="InterPro" id="IPR000337">
    <property type="entry name" value="GPCR_3"/>
</dbReference>
<accession>A0A8B8H8H5</accession>
<feature type="compositionally biased region" description="Low complexity" evidence="12">
    <location>
        <begin position="576"/>
        <end position="588"/>
    </location>
</feature>
<keyword evidence="17" id="KW-1185">Reference proteome</keyword>
<feature type="region of interest" description="Disordered" evidence="12">
    <location>
        <begin position="218"/>
        <end position="240"/>
    </location>
</feature>
<evidence type="ECO:0000256" key="4">
    <source>
        <dbReference type="ARBA" id="ARBA00022692"/>
    </source>
</evidence>
<evidence type="ECO:0000256" key="8">
    <source>
        <dbReference type="ARBA" id="ARBA00023170"/>
    </source>
</evidence>
<feature type="domain" description="G-protein coupled receptors family 3 profile" evidence="15">
    <location>
        <begin position="1818"/>
        <end position="2083"/>
    </location>
</feature>
<feature type="transmembrane region" description="Helical" evidence="13">
    <location>
        <begin position="1856"/>
        <end position="1876"/>
    </location>
</feature>